<dbReference type="InterPro" id="IPR015424">
    <property type="entry name" value="PyrdxlP-dep_Trfase"/>
</dbReference>
<evidence type="ECO:0000256" key="6">
    <source>
        <dbReference type="RuleBase" id="RU004504"/>
    </source>
</evidence>
<evidence type="ECO:0000256" key="3">
    <source>
        <dbReference type="ARBA" id="ARBA00012239"/>
    </source>
</evidence>
<dbReference type="EC" id="2.8.1.7" evidence="3"/>
<evidence type="ECO:0000313" key="8">
    <source>
        <dbReference type="EMBL" id="TKJ39112.1"/>
    </source>
</evidence>
<gene>
    <name evidence="8" type="ORF">CEE37_11880</name>
</gene>
<dbReference type="Gene3D" id="3.40.640.10">
    <property type="entry name" value="Type I PLP-dependent aspartate aminotransferase-like (Major domain)"/>
    <property type="match status" value="1"/>
</dbReference>
<dbReference type="NCBIfam" id="TIGR01977">
    <property type="entry name" value="am_tr_V_EF2568"/>
    <property type="match status" value="1"/>
</dbReference>
<dbReference type="Pfam" id="PF00266">
    <property type="entry name" value="Aminotran_5"/>
    <property type="match status" value="1"/>
</dbReference>
<protein>
    <recommendedName>
        <fullName evidence="3">cysteine desulfurase</fullName>
        <ecNumber evidence="3">2.8.1.7</ecNumber>
    </recommendedName>
</protein>
<dbReference type="PIRSF" id="PIRSF005572">
    <property type="entry name" value="NifS"/>
    <property type="match status" value="1"/>
</dbReference>
<comment type="similarity">
    <text evidence="2">Belongs to the class-V pyridoxal-phosphate-dependent aminotransferase family. Csd subfamily.</text>
</comment>
<comment type="catalytic activity">
    <reaction evidence="5">
        <text>(sulfur carrier)-H + L-cysteine = (sulfur carrier)-SH + L-alanine</text>
        <dbReference type="Rhea" id="RHEA:43892"/>
        <dbReference type="Rhea" id="RHEA-COMP:14737"/>
        <dbReference type="Rhea" id="RHEA-COMP:14739"/>
        <dbReference type="ChEBI" id="CHEBI:29917"/>
        <dbReference type="ChEBI" id="CHEBI:35235"/>
        <dbReference type="ChEBI" id="CHEBI:57972"/>
        <dbReference type="ChEBI" id="CHEBI:64428"/>
        <dbReference type="EC" id="2.8.1.7"/>
    </reaction>
</comment>
<comment type="caution">
    <text evidence="8">The sequence shown here is derived from an EMBL/GenBank/DDBJ whole genome shotgun (WGS) entry which is preliminary data.</text>
</comment>
<dbReference type="PANTHER" id="PTHR43586:SF4">
    <property type="entry name" value="ISOPENICILLIN N EPIMERASE"/>
    <property type="match status" value="1"/>
</dbReference>
<dbReference type="AlphaFoldDB" id="A0A532UW38"/>
<dbReference type="InterPro" id="IPR000192">
    <property type="entry name" value="Aminotrans_V_dom"/>
</dbReference>
<dbReference type="SUPFAM" id="SSF53383">
    <property type="entry name" value="PLP-dependent transferases"/>
    <property type="match status" value="1"/>
</dbReference>
<feature type="domain" description="Aminotransferase class V" evidence="7">
    <location>
        <begin position="5"/>
        <end position="374"/>
    </location>
</feature>
<dbReference type="InterPro" id="IPR015422">
    <property type="entry name" value="PyrdxlP-dep_Trfase_small"/>
</dbReference>
<evidence type="ECO:0000256" key="5">
    <source>
        <dbReference type="ARBA" id="ARBA00050776"/>
    </source>
</evidence>
<comment type="cofactor">
    <cofactor evidence="1 6">
        <name>pyridoxal 5'-phosphate</name>
        <dbReference type="ChEBI" id="CHEBI:597326"/>
    </cofactor>
</comment>
<dbReference type="Gene3D" id="3.90.1150.10">
    <property type="entry name" value="Aspartate Aminotransferase, domain 1"/>
    <property type="match status" value="1"/>
</dbReference>
<evidence type="ECO:0000256" key="2">
    <source>
        <dbReference type="ARBA" id="ARBA00010447"/>
    </source>
</evidence>
<evidence type="ECO:0000259" key="7">
    <source>
        <dbReference type="Pfam" id="PF00266"/>
    </source>
</evidence>
<evidence type="ECO:0000256" key="4">
    <source>
        <dbReference type="ARBA" id="ARBA00022898"/>
    </source>
</evidence>
<dbReference type="InterPro" id="IPR010969">
    <property type="entry name" value="Cys_dSase-rel_unknwn_funct"/>
</dbReference>
<dbReference type="PANTHER" id="PTHR43586">
    <property type="entry name" value="CYSTEINE DESULFURASE"/>
    <property type="match status" value="1"/>
</dbReference>
<reference evidence="8 9" key="1">
    <citation type="submission" date="2017-06" db="EMBL/GenBank/DDBJ databases">
        <title>Novel microbial phyla capable of carbon fixation and sulfur reduction in deep-sea sediments.</title>
        <authorList>
            <person name="Huang J."/>
            <person name="Baker B."/>
            <person name="Wang Y."/>
        </authorList>
    </citation>
    <scope>NUCLEOTIDE SEQUENCE [LARGE SCALE GENOMIC DNA]</scope>
    <source>
        <strain evidence="8">B3_LCP</strain>
    </source>
</reference>
<name>A0A532UW38_UNCL8</name>
<evidence type="ECO:0000313" key="9">
    <source>
        <dbReference type="Proteomes" id="UP000319619"/>
    </source>
</evidence>
<dbReference type="PROSITE" id="PS00595">
    <property type="entry name" value="AA_TRANSFER_CLASS_5"/>
    <property type="match status" value="1"/>
</dbReference>
<evidence type="ECO:0000256" key="1">
    <source>
        <dbReference type="ARBA" id="ARBA00001933"/>
    </source>
</evidence>
<dbReference type="InterPro" id="IPR020578">
    <property type="entry name" value="Aminotrans_V_PyrdxlP_BS"/>
</dbReference>
<dbReference type="GO" id="GO:0031071">
    <property type="term" value="F:cysteine desulfurase activity"/>
    <property type="evidence" value="ECO:0007669"/>
    <property type="project" value="UniProtKB-EC"/>
</dbReference>
<keyword evidence="4" id="KW-0663">Pyridoxal phosphate</keyword>
<proteinExistence type="inferred from homology"/>
<sequence length="389" mass="42792">MEDLIYLDNAATAWPKPPNVYEFAIDFYRKTGVNPGRSGFDMAIEAGNIIEDLRVRLTKFFGGDENVPERLCFSYNATDALNLIIPGLLVSGDHVISTNVEHNSVIRPINCMVRDQGVEATYVPFNKQGYVDPDDIKYALKPNTKLVIVNHGSNVLGTVQPLKEIGQICRDKGVLFAIDSSQTAGVVPIDMKDMNIDVLAFTGHKSLMGFTGIGGLCVREHLEIKQIRAGGTGVRSAYPYHLAEYPFRMEYGTPNMIGVASLLAGQDFIEEEGMANIHAREMKLARKLVEGFRQIDGVIIYCWENFDNRLSTVTINIEGMEAGDVGIMLDVDFDVATRTGLHCAPLVHEQLGLIPVHGGVRFSVGAFNVESDIDTAIEAVKEIAGRVKR</sequence>
<dbReference type="InterPro" id="IPR016454">
    <property type="entry name" value="Cysteine_dSase"/>
</dbReference>
<organism evidence="8 9">
    <name type="scientific">candidate division LCP-89 bacterium B3_LCP</name>
    <dbReference type="NCBI Taxonomy" id="2012998"/>
    <lineage>
        <taxon>Bacteria</taxon>
        <taxon>Pseudomonadati</taxon>
        <taxon>Bacteria division LCP-89</taxon>
    </lineage>
</organism>
<accession>A0A532UW38</accession>
<dbReference type="Proteomes" id="UP000319619">
    <property type="component" value="Unassembled WGS sequence"/>
</dbReference>
<dbReference type="InterPro" id="IPR015421">
    <property type="entry name" value="PyrdxlP-dep_Trfase_major"/>
</dbReference>
<dbReference type="EMBL" id="NJBN01000008">
    <property type="protein sequence ID" value="TKJ39112.1"/>
    <property type="molecule type" value="Genomic_DNA"/>
</dbReference>